<accession>A0A0A0BCG5</accession>
<protein>
    <submittedName>
        <fullName evidence="4">ADP-ribose pyrophosphatase</fullName>
    </submittedName>
</protein>
<sequence length="214" mass="23361">MTSTEPRAGDDQDLTEVADRAAPRPVTEHTLIHEGRVWDLVGDVVDLGETQVLREYVDHPGAVAVIAVDDEDRVLLLRQYRHPVRSELWEPPAGLRDVADEPPVRTAARELAEEADLRAERWHALVDFYTTPGGSSEEILVFLARGLSPVPDDERFERTDEEAGMVPVWVPLDDAVAAVLAGRLRSPSAVVGILAAAAARARGWDELTPADAAP</sequence>
<feature type="domain" description="Nudix hydrolase" evidence="3">
    <location>
        <begin position="57"/>
        <end position="197"/>
    </location>
</feature>
<dbReference type="InterPro" id="IPR000086">
    <property type="entry name" value="NUDIX_hydrolase_dom"/>
</dbReference>
<dbReference type="GO" id="GO:0006753">
    <property type="term" value="P:nucleoside phosphate metabolic process"/>
    <property type="evidence" value="ECO:0007669"/>
    <property type="project" value="TreeGrafter"/>
</dbReference>
<dbReference type="RefSeq" id="WP_034626866.1">
    <property type="nucleotide sequence ID" value="NZ_AXNT01000027.1"/>
</dbReference>
<feature type="region of interest" description="Disordered" evidence="2">
    <location>
        <begin position="1"/>
        <end position="22"/>
    </location>
</feature>
<gene>
    <name evidence="4" type="ORF">Q760_09805</name>
</gene>
<dbReference type="InterPro" id="IPR015797">
    <property type="entry name" value="NUDIX_hydrolase-like_dom_sf"/>
</dbReference>
<evidence type="ECO:0000259" key="3">
    <source>
        <dbReference type="PROSITE" id="PS51462"/>
    </source>
</evidence>
<dbReference type="OrthoDB" id="9806150at2"/>
<organism evidence="4 5">
    <name type="scientific">Cellulomonas cellasea DSM 20118</name>
    <dbReference type="NCBI Taxonomy" id="1408250"/>
    <lineage>
        <taxon>Bacteria</taxon>
        <taxon>Bacillati</taxon>
        <taxon>Actinomycetota</taxon>
        <taxon>Actinomycetes</taxon>
        <taxon>Micrococcales</taxon>
        <taxon>Cellulomonadaceae</taxon>
        <taxon>Cellulomonas</taxon>
    </lineage>
</organism>
<dbReference type="GO" id="GO:0019693">
    <property type="term" value="P:ribose phosphate metabolic process"/>
    <property type="evidence" value="ECO:0007669"/>
    <property type="project" value="TreeGrafter"/>
</dbReference>
<dbReference type="Proteomes" id="UP000029833">
    <property type="component" value="Unassembled WGS sequence"/>
</dbReference>
<name>A0A0A0BCG5_9CELL</name>
<reference evidence="4 5" key="1">
    <citation type="submission" date="2013-10" db="EMBL/GenBank/DDBJ databases">
        <authorList>
            <person name="Wang G."/>
            <person name="Zhuang W."/>
        </authorList>
    </citation>
    <scope>NUCLEOTIDE SEQUENCE [LARGE SCALE GENOMIC DNA]</scope>
    <source>
        <strain evidence="4 5">DSM 20118</strain>
    </source>
</reference>
<dbReference type="AlphaFoldDB" id="A0A0A0BCG5"/>
<dbReference type="PROSITE" id="PS51462">
    <property type="entry name" value="NUDIX"/>
    <property type="match status" value="1"/>
</dbReference>
<dbReference type="CDD" id="cd24158">
    <property type="entry name" value="NUDIX_ADPRase_Rv1700"/>
    <property type="match status" value="1"/>
</dbReference>
<dbReference type="PANTHER" id="PTHR11839:SF31">
    <property type="entry name" value="ADP-RIBOSE PYROPHOSPHATASE"/>
    <property type="match status" value="1"/>
</dbReference>
<dbReference type="Gene3D" id="3.90.79.10">
    <property type="entry name" value="Nucleoside Triphosphate Pyrophosphohydrolase"/>
    <property type="match status" value="1"/>
</dbReference>
<comment type="caution">
    <text evidence="4">The sequence shown here is derived from an EMBL/GenBank/DDBJ whole genome shotgun (WGS) entry which is preliminary data.</text>
</comment>
<evidence type="ECO:0000313" key="4">
    <source>
        <dbReference type="EMBL" id="KGM03021.1"/>
    </source>
</evidence>
<dbReference type="STRING" id="1408250.Q760_09805"/>
<dbReference type="Pfam" id="PF00293">
    <property type="entry name" value="NUDIX"/>
    <property type="match status" value="1"/>
</dbReference>
<proteinExistence type="predicted"/>
<evidence type="ECO:0000313" key="5">
    <source>
        <dbReference type="Proteomes" id="UP000029833"/>
    </source>
</evidence>
<keyword evidence="1" id="KW-0378">Hydrolase</keyword>
<dbReference type="SUPFAM" id="SSF55811">
    <property type="entry name" value="Nudix"/>
    <property type="match status" value="1"/>
</dbReference>
<evidence type="ECO:0000256" key="2">
    <source>
        <dbReference type="SAM" id="MobiDB-lite"/>
    </source>
</evidence>
<dbReference type="GO" id="GO:0005829">
    <property type="term" value="C:cytosol"/>
    <property type="evidence" value="ECO:0007669"/>
    <property type="project" value="TreeGrafter"/>
</dbReference>
<keyword evidence="5" id="KW-1185">Reference proteome</keyword>
<dbReference type="PANTHER" id="PTHR11839">
    <property type="entry name" value="UDP/ADP-SUGAR PYROPHOSPHATASE"/>
    <property type="match status" value="1"/>
</dbReference>
<dbReference type="GO" id="GO:0016787">
    <property type="term" value="F:hydrolase activity"/>
    <property type="evidence" value="ECO:0007669"/>
    <property type="project" value="UniProtKB-KW"/>
</dbReference>
<dbReference type="EMBL" id="AXNT01000027">
    <property type="protein sequence ID" value="KGM03021.1"/>
    <property type="molecule type" value="Genomic_DNA"/>
</dbReference>
<evidence type="ECO:0000256" key="1">
    <source>
        <dbReference type="ARBA" id="ARBA00022801"/>
    </source>
</evidence>